<dbReference type="GO" id="GO:0006508">
    <property type="term" value="P:proteolysis"/>
    <property type="evidence" value="ECO:0007669"/>
    <property type="project" value="UniProtKB-KW"/>
</dbReference>
<keyword evidence="5" id="KW-0482">Metalloprotease</keyword>
<evidence type="ECO:0000256" key="1">
    <source>
        <dbReference type="ARBA" id="ARBA00022670"/>
    </source>
</evidence>
<name>A0A512HLZ2_9HYPH</name>
<gene>
    <name evidence="7" type="ORF">RNA01_33930</name>
</gene>
<keyword evidence="4" id="KW-0862">Zinc</keyword>
<evidence type="ECO:0000259" key="6">
    <source>
        <dbReference type="Pfam" id="PF14464"/>
    </source>
</evidence>
<evidence type="ECO:0000256" key="5">
    <source>
        <dbReference type="ARBA" id="ARBA00023049"/>
    </source>
</evidence>
<evidence type="ECO:0000256" key="2">
    <source>
        <dbReference type="ARBA" id="ARBA00022723"/>
    </source>
</evidence>
<feature type="domain" description="JAB" evidence="6">
    <location>
        <begin position="35"/>
        <end position="133"/>
    </location>
</feature>
<comment type="caution">
    <text evidence="7">The sequence shown here is derived from an EMBL/GenBank/DDBJ whole genome shotgun (WGS) entry which is preliminary data.</text>
</comment>
<sequence>MHPDLIFSIGSSAFVLLPGPVVEVMRRFTVGDEGRAEAGGILIGSHRGDHIEISDCTTPLRGDVRKPYLFDRKDRGHQLAAITAWTKSLGKRTFVGEWHTHPEDFPVPSGTDRATWRDITMKNTVASVFIIFGREALWAGIGQAGSVTAMKVVS</sequence>
<accession>A0A512HLZ2</accession>
<dbReference type="EMBL" id="BJZP01000020">
    <property type="protein sequence ID" value="GEO86461.1"/>
    <property type="molecule type" value="Genomic_DNA"/>
</dbReference>
<protein>
    <submittedName>
        <fullName evidence="7">Peptidase</fullName>
    </submittedName>
</protein>
<dbReference type="Proteomes" id="UP000321717">
    <property type="component" value="Unassembled WGS sequence"/>
</dbReference>
<dbReference type="SUPFAM" id="SSF102712">
    <property type="entry name" value="JAB1/MPN domain"/>
    <property type="match status" value="1"/>
</dbReference>
<evidence type="ECO:0000313" key="8">
    <source>
        <dbReference type="Proteomes" id="UP000321717"/>
    </source>
</evidence>
<dbReference type="Pfam" id="PF14464">
    <property type="entry name" value="Prok-JAB"/>
    <property type="match status" value="1"/>
</dbReference>
<evidence type="ECO:0000256" key="3">
    <source>
        <dbReference type="ARBA" id="ARBA00022801"/>
    </source>
</evidence>
<evidence type="ECO:0000256" key="4">
    <source>
        <dbReference type="ARBA" id="ARBA00022833"/>
    </source>
</evidence>
<keyword evidence="8" id="KW-1185">Reference proteome</keyword>
<dbReference type="GO" id="GO:0008237">
    <property type="term" value="F:metallopeptidase activity"/>
    <property type="evidence" value="ECO:0007669"/>
    <property type="project" value="UniProtKB-KW"/>
</dbReference>
<keyword evidence="3" id="KW-0378">Hydrolase</keyword>
<proteinExistence type="predicted"/>
<reference evidence="7 8" key="1">
    <citation type="submission" date="2019-07" db="EMBL/GenBank/DDBJ databases">
        <title>Whole genome shotgun sequence of Rhizobium naphthalenivorans NBRC 107585.</title>
        <authorList>
            <person name="Hosoyama A."/>
            <person name="Uohara A."/>
            <person name="Ohji S."/>
            <person name="Ichikawa N."/>
        </authorList>
    </citation>
    <scope>NUCLEOTIDE SEQUENCE [LARGE SCALE GENOMIC DNA]</scope>
    <source>
        <strain evidence="7 8">NBRC 107585</strain>
    </source>
</reference>
<dbReference type="InterPro" id="IPR028090">
    <property type="entry name" value="JAB_dom_prok"/>
</dbReference>
<organism evidence="7 8">
    <name type="scientific">Ciceribacter naphthalenivorans</name>
    <dbReference type="NCBI Taxonomy" id="1118451"/>
    <lineage>
        <taxon>Bacteria</taxon>
        <taxon>Pseudomonadati</taxon>
        <taxon>Pseudomonadota</taxon>
        <taxon>Alphaproteobacteria</taxon>
        <taxon>Hyphomicrobiales</taxon>
        <taxon>Rhizobiaceae</taxon>
        <taxon>Ciceribacter</taxon>
    </lineage>
</organism>
<dbReference type="AlphaFoldDB" id="A0A512HLZ2"/>
<dbReference type="RefSeq" id="WP_170253502.1">
    <property type="nucleotide sequence ID" value="NZ_BJZP01000020.1"/>
</dbReference>
<keyword evidence="1" id="KW-0645">Protease</keyword>
<evidence type="ECO:0000313" key="7">
    <source>
        <dbReference type="EMBL" id="GEO86461.1"/>
    </source>
</evidence>
<dbReference type="GO" id="GO:0046872">
    <property type="term" value="F:metal ion binding"/>
    <property type="evidence" value="ECO:0007669"/>
    <property type="project" value="UniProtKB-KW"/>
</dbReference>
<keyword evidence="2" id="KW-0479">Metal-binding</keyword>
<dbReference type="Gene3D" id="3.40.140.10">
    <property type="entry name" value="Cytidine Deaminase, domain 2"/>
    <property type="match status" value="1"/>
</dbReference>